<keyword evidence="2" id="KW-1185">Reference proteome</keyword>
<evidence type="ECO:0000313" key="2">
    <source>
        <dbReference type="Proteomes" id="UP001054945"/>
    </source>
</evidence>
<protein>
    <recommendedName>
        <fullName evidence="3">Reverse transcriptase</fullName>
    </recommendedName>
</protein>
<gene>
    <name evidence="1" type="ORF">CEXT_150431</name>
</gene>
<accession>A0AAV4XB86</accession>
<evidence type="ECO:0008006" key="3">
    <source>
        <dbReference type="Google" id="ProtNLM"/>
    </source>
</evidence>
<proteinExistence type="predicted"/>
<reference evidence="1 2" key="1">
    <citation type="submission" date="2021-06" db="EMBL/GenBank/DDBJ databases">
        <title>Caerostris extrusa draft genome.</title>
        <authorList>
            <person name="Kono N."/>
            <person name="Arakawa K."/>
        </authorList>
    </citation>
    <scope>NUCLEOTIDE SEQUENCE [LARGE SCALE GENOMIC DNA]</scope>
</reference>
<dbReference type="AlphaFoldDB" id="A0AAV4XB86"/>
<dbReference type="Proteomes" id="UP001054945">
    <property type="component" value="Unassembled WGS sequence"/>
</dbReference>
<organism evidence="1 2">
    <name type="scientific">Caerostris extrusa</name>
    <name type="common">Bark spider</name>
    <name type="synonym">Caerostris bankana</name>
    <dbReference type="NCBI Taxonomy" id="172846"/>
    <lineage>
        <taxon>Eukaryota</taxon>
        <taxon>Metazoa</taxon>
        <taxon>Ecdysozoa</taxon>
        <taxon>Arthropoda</taxon>
        <taxon>Chelicerata</taxon>
        <taxon>Arachnida</taxon>
        <taxon>Araneae</taxon>
        <taxon>Araneomorphae</taxon>
        <taxon>Entelegynae</taxon>
        <taxon>Araneoidea</taxon>
        <taxon>Araneidae</taxon>
        <taxon>Caerostris</taxon>
    </lineage>
</organism>
<name>A0AAV4XB86_CAEEX</name>
<comment type="caution">
    <text evidence="1">The sequence shown here is derived from an EMBL/GenBank/DDBJ whole genome shotgun (WGS) entry which is preliminary data.</text>
</comment>
<dbReference type="EMBL" id="BPLR01017548">
    <property type="protein sequence ID" value="GIY92526.1"/>
    <property type="molecule type" value="Genomic_DNA"/>
</dbReference>
<evidence type="ECO:0000313" key="1">
    <source>
        <dbReference type="EMBL" id="GIY92526.1"/>
    </source>
</evidence>
<sequence length="109" mass="11867">MAAATIMSSSIDRIEVLFSQDTEQSETPEQKNMRVTVAQYGTPNADSIFTKQEIMQVARSMAHSKAPGLDGITIDLFKAINKGASDILLSIFNKCLDLGIFQLVGKVQS</sequence>